<keyword evidence="1" id="KW-1133">Transmembrane helix</keyword>
<evidence type="ECO:0000313" key="2">
    <source>
        <dbReference type="EMBL" id="MBB6431359.1"/>
    </source>
</evidence>
<dbReference type="InterPro" id="IPR012902">
    <property type="entry name" value="N_methyl_site"/>
</dbReference>
<dbReference type="InterPro" id="IPR045584">
    <property type="entry name" value="Pilin-like"/>
</dbReference>
<name>A0A7X0H8Q9_9BACT</name>
<accession>A0A7X0H8Q9</accession>
<proteinExistence type="predicted"/>
<dbReference type="PANTHER" id="PTHR30093:SF2">
    <property type="entry name" value="TYPE II SECRETION SYSTEM PROTEIN H"/>
    <property type="match status" value="1"/>
</dbReference>
<reference evidence="2 3" key="1">
    <citation type="submission" date="2020-08" db="EMBL/GenBank/DDBJ databases">
        <title>Genomic Encyclopedia of Type Strains, Phase IV (KMG-IV): sequencing the most valuable type-strain genomes for metagenomic binning, comparative biology and taxonomic classification.</title>
        <authorList>
            <person name="Goeker M."/>
        </authorList>
    </citation>
    <scope>NUCLEOTIDE SEQUENCE [LARGE SCALE GENOMIC DNA]</scope>
    <source>
        <strain evidence="2 3">DSM 103725</strain>
    </source>
</reference>
<sequence>MAQRAFTLIELLVVISIIALLIGILLPALGKARAQGRQIACLANVRSIFQGGATYAVDYKGFLPSGVQVGYHSYNIAPGQAFPATSHQTPLITGVENAMGAAAALEKGNHMVGSGQAWICPSAIPEMQDYGNTYLVRPAVRPADLNASNRDQDIGSNPYEEIEYRNRPGRYWYAQGNRDTAAAPAHNQMTIDANSGNPNWLGYGPFPLPPAAPGVAYAPFETPNEPHTNGQVSNFGAVNASFLDGSAALRETVTDFR</sequence>
<dbReference type="SUPFAM" id="SSF54523">
    <property type="entry name" value="Pili subunits"/>
    <property type="match status" value="1"/>
</dbReference>
<dbReference type="EMBL" id="JACHGY010000001">
    <property type="protein sequence ID" value="MBB6431359.1"/>
    <property type="molecule type" value="Genomic_DNA"/>
</dbReference>
<dbReference type="RefSeq" id="WP_246402911.1">
    <property type="nucleotide sequence ID" value="NZ_JACHGY010000001.1"/>
</dbReference>
<dbReference type="Gene3D" id="3.30.700.10">
    <property type="entry name" value="Glycoprotein, Type 4 Pilin"/>
    <property type="match status" value="1"/>
</dbReference>
<protein>
    <submittedName>
        <fullName evidence="2">Prepilin-type N-terminal cleavage/methylation domain-containing protein</fullName>
    </submittedName>
</protein>
<feature type="transmembrane region" description="Helical" evidence="1">
    <location>
        <begin position="6"/>
        <end position="29"/>
    </location>
</feature>
<keyword evidence="3" id="KW-1185">Reference proteome</keyword>
<keyword evidence="1" id="KW-0472">Membrane</keyword>
<evidence type="ECO:0000313" key="3">
    <source>
        <dbReference type="Proteomes" id="UP000541810"/>
    </source>
</evidence>
<dbReference type="Pfam" id="PF07963">
    <property type="entry name" value="N_methyl"/>
    <property type="match status" value="1"/>
</dbReference>
<dbReference type="Proteomes" id="UP000541810">
    <property type="component" value="Unassembled WGS sequence"/>
</dbReference>
<comment type="caution">
    <text evidence="2">The sequence shown here is derived from an EMBL/GenBank/DDBJ whole genome shotgun (WGS) entry which is preliminary data.</text>
</comment>
<organism evidence="2 3">
    <name type="scientific">Algisphaera agarilytica</name>
    <dbReference type="NCBI Taxonomy" id="1385975"/>
    <lineage>
        <taxon>Bacteria</taxon>
        <taxon>Pseudomonadati</taxon>
        <taxon>Planctomycetota</taxon>
        <taxon>Phycisphaerae</taxon>
        <taxon>Phycisphaerales</taxon>
        <taxon>Phycisphaeraceae</taxon>
        <taxon>Algisphaera</taxon>
    </lineage>
</organism>
<dbReference type="PANTHER" id="PTHR30093">
    <property type="entry name" value="GENERAL SECRETION PATHWAY PROTEIN G"/>
    <property type="match status" value="1"/>
</dbReference>
<dbReference type="NCBIfam" id="TIGR02532">
    <property type="entry name" value="IV_pilin_GFxxxE"/>
    <property type="match status" value="1"/>
</dbReference>
<dbReference type="AlphaFoldDB" id="A0A7X0H8Q9"/>
<keyword evidence="1" id="KW-0812">Transmembrane</keyword>
<evidence type="ECO:0000256" key="1">
    <source>
        <dbReference type="SAM" id="Phobius"/>
    </source>
</evidence>
<gene>
    <name evidence="2" type="ORF">HNQ40_003165</name>
</gene>